<evidence type="ECO:0000313" key="3">
    <source>
        <dbReference type="Proteomes" id="UP000019276"/>
    </source>
</evidence>
<sequence>MDNYNLLSWLIYRYPHFAEHSKAFCCSLIARAKYNTRILRALVGVMFILCATLFLFIAASACQLQIFSGYQGLTLSLLICSIIQQVTKPLDLYIIKSELSALITQQKV</sequence>
<reference evidence="2 3" key="1">
    <citation type="journal article" date="2014" name="Genome Announc.">
        <title>Draft Genome Sequence of the Agar-Degrading Bacterium Catenovulum sp. Strain DS-2, Isolated from Intestines of Haliotis diversicolor.</title>
        <authorList>
            <person name="Shan D."/>
            <person name="Li X."/>
            <person name="Gu Z."/>
            <person name="Wei G."/>
            <person name="Gao Z."/>
            <person name="Shao Z."/>
        </authorList>
    </citation>
    <scope>NUCLEOTIDE SEQUENCE [LARGE SCALE GENOMIC DNA]</scope>
    <source>
        <strain evidence="2 3">DS-2</strain>
    </source>
</reference>
<evidence type="ECO:0000313" key="2">
    <source>
        <dbReference type="EMBL" id="EWH10064.1"/>
    </source>
</evidence>
<dbReference type="STRING" id="1328313.DS2_09737"/>
<keyword evidence="1" id="KW-0812">Transmembrane</keyword>
<evidence type="ECO:0000256" key="1">
    <source>
        <dbReference type="SAM" id="Phobius"/>
    </source>
</evidence>
<organism evidence="2 3">
    <name type="scientific">Catenovulum agarivorans DS-2</name>
    <dbReference type="NCBI Taxonomy" id="1328313"/>
    <lineage>
        <taxon>Bacteria</taxon>
        <taxon>Pseudomonadati</taxon>
        <taxon>Pseudomonadota</taxon>
        <taxon>Gammaproteobacteria</taxon>
        <taxon>Alteromonadales</taxon>
        <taxon>Alteromonadaceae</taxon>
        <taxon>Catenovulum</taxon>
    </lineage>
</organism>
<dbReference type="OrthoDB" id="9844943at2"/>
<dbReference type="RefSeq" id="WP_035014556.1">
    <property type="nucleotide sequence ID" value="NZ_ARZY01000016.1"/>
</dbReference>
<comment type="caution">
    <text evidence="2">The sequence shown here is derived from an EMBL/GenBank/DDBJ whole genome shotgun (WGS) entry which is preliminary data.</text>
</comment>
<dbReference type="EMBL" id="ARZY01000016">
    <property type="protein sequence ID" value="EWH10064.1"/>
    <property type="molecule type" value="Genomic_DNA"/>
</dbReference>
<dbReference type="Proteomes" id="UP000019276">
    <property type="component" value="Unassembled WGS sequence"/>
</dbReference>
<keyword evidence="1" id="KW-1133">Transmembrane helix</keyword>
<protein>
    <submittedName>
        <fullName evidence="2">Uncharacterized protein</fullName>
    </submittedName>
</protein>
<keyword evidence="1" id="KW-0472">Membrane</keyword>
<accession>W7QBA8</accession>
<keyword evidence="3" id="KW-1185">Reference proteome</keyword>
<dbReference type="AlphaFoldDB" id="W7QBA8"/>
<gene>
    <name evidence="2" type="ORF">DS2_09737</name>
</gene>
<name>W7QBA8_9ALTE</name>
<feature type="transmembrane region" description="Helical" evidence="1">
    <location>
        <begin position="38"/>
        <end position="58"/>
    </location>
</feature>
<proteinExistence type="predicted"/>